<dbReference type="HAMAP" id="MF_01364_B">
    <property type="entry name" value="Ribosomal_uS14_2_B"/>
    <property type="match status" value="1"/>
</dbReference>
<accession>A0A5B8Y8E3</accession>
<dbReference type="Pfam" id="PF00253">
    <property type="entry name" value="Ribosomal_S14"/>
    <property type="match status" value="1"/>
</dbReference>
<evidence type="ECO:0000256" key="8">
    <source>
        <dbReference type="ARBA" id="ARBA00060857"/>
    </source>
</evidence>
<evidence type="ECO:0000313" key="10">
    <source>
        <dbReference type="EMBL" id="QDG52649.1"/>
    </source>
</evidence>
<dbReference type="InterPro" id="IPR023053">
    <property type="entry name" value="Ribosomal_uS14_bact"/>
</dbReference>
<feature type="binding site" evidence="9">
    <location>
        <position position="43"/>
    </location>
    <ligand>
        <name>Zn(2+)</name>
        <dbReference type="ChEBI" id="CHEBI:29105"/>
    </ligand>
</feature>
<dbReference type="NCBIfam" id="NF005974">
    <property type="entry name" value="PRK08061.1"/>
    <property type="match status" value="1"/>
</dbReference>
<dbReference type="GO" id="GO:0006412">
    <property type="term" value="P:translation"/>
    <property type="evidence" value="ECO:0007669"/>
    <property type="project" value="UniProtKB-UniRule"/>
</dbReference>
<accession>A0A4Y6PWY1</accession>
<keyword evidence="2 9" id="KW-0699">rRNA-binding</keyword>
<evidence type="ECO:0000256" key="6">
    <source>
        <dbReference type="ARBA" id="ARBA00023274"/>
    </source>
</evidence>
<dbReference type="OrthoDB" id="9810484at2"/>
<comment type="cofactor">
    <cofactor evidence="9">
        <name>Zn(2+)</name>
        <dbReference type="ChEBI" id="CHEBI:29105"/>
    </cofactor>
    <text evidence="9">Binds 1 zinc ion per subunit.</text>
</comment>
<organism evidence="10 11">
    <name type="scientific">Persicimonas caeni</name>
    <dbReference type="NCBI Taxonomy" id="2292766"/>
    <lineage>
        <taxon>Bacteria</taxon>
        <taxon>Deltaproteobacteria</taxon>
        <taxon>Bradymonadales</taxon>
        <taxon>Bradymonadaceae</taxon>
        <taxon>Persicimonas</taxon>
    </lineage>
</organism>
<dbReference type="GO" id="GO:0015935">
    <property type="term" value="C:small ribosomal subunit"/>
    <property type="evidence" value="ECO:0007669"/>
    <property type="project" value="TreeGrafter"/>
</dbReference>
<evidence type="ECO:0000256" key="1">
    <source>
        <dbReference type="ARBA" id="ARBA00022723"/>
    </source>
</evidence>
<dbReference type="FunFam" id="4.10.830.10:FF:000001">
    <property type="entry name" value="30S ribosomal protein S14 type Z"/>
    <property type="match status" value="1"/>
</dbReference>
<protein>
    <recommendedName>
        <fullName evidence="7 9">Small ribosomal subunit protein uS14</fullName>
    </recommendedName>
</protein>
<dbReference type="Proteomes" id="UP000315995">
    <property type="component" value="Chromosome"/>
</dbReference>
<evidence type="ECO:0000256" key="7">
    <source>
        <dbReference type="ARBA" id="ARBA00035167"/>
    </source>
</evidence>
<dbReference type="Gene3D" id="4.10.830.10">
    <property type="entry name" value="30s Ribosomal Protein S14, Chain N"/>
    <property type="match status" value="1"/>
</dbReference>
<proteinExistence type="inferred from homology"/>
<dbReference type="RefSeq" id="WP_141199114.1">
    <property type="nucleotide sequence ID" value="NZ_CP041186.1"/>
</dbReference>
<keyword evidence="4 9" id="KW-0694">RNA-binding</keyword>
<dbReference type="AlphaFoldDB" id="A0A4Y6PWY1"/>
<feature type="binding site" evidence="9">
    <location>
        <position position="24"/>
    </location>
    <ligand>
        <name>Zn(2+)</name>
        <dbReference type="ChEBI" id="CHEBI:29105"/>
    </ligand>
</feature>
<comment type="subunit">
    <text evidence="9">Part of the 30S ribosomal subunit. Contacts proteins S3 and S10.</text>
</comment>
<evidence type="ECO:0000313" key="11">
    <source>
        <dbReference type="Proteomes" id="UP000315995"/>
    </source>
</evidence>
<gene>
    <name evidence="9" type="primary">rpsZ</name>
    <name evidence="9" type="synonym">rpsN</name>
    <name evidence="10" type="ORF">FIV42_18460</name>
</gene>
<dbReference type="GO" id="GO:0005737">
    <property type="term" value="C:cytoplasm"/>
    <property type="evidence" value="ECO:0007669"/>
    <property type="project" value="UniProtKB-ARBA"/>
</dbReference>
<comment type="function">
    <text evidence="9">Binds 16S rRNA, required for the assembly of 30S particles and may also be responsible for determining the conformation of the 16S rRNA at the A site.</text>
</comment>
<dbReference type="GO" id="GO:0003735">
    <property type="term" value="F:structural constituent of ribosome"/>
    <property type="evidence" value="ECO:0007669"/>
    <property type="project" value="InterPro"/>
</dbReference>
<keyword evidence="6 9" id="KW-0687">Ribonucleoprotein</keyword>
<keyword evidence="5 9" id="KW-0689">Ribosomal protein</keyword>
<dbReference type="InterPro" id="IPR001209">
    <property type="entry name" value="Ribosomal_uS14"/>
</dbReference>
<sequence>MARKALEEKAKKKKKFKVREYNRCPLCGRSRAYLRKFDMCRICFRSLALQGEIPGVVKASW</sequence>
<keyword evidence="11" id="KW-1185">Reference proteome</keyword>
<dbReference type="GO" id="GO:0019843">
    <property type="term" value="F:rRNA binding"/>
    <property type="evidence" value="ECO:0007669"/>
    <property type="project" value="UniProtKB-UniRule"/>
</dbReference>
<name>A0A4Y6PWY1_PERCE</name>
<dbReference type="SUPFAM" id="SSF57716">
    <property type="entry name" value="Glucocorticoid receptor-like (DNA-binding domain)"/>
    <property type="match status" value="1"/>
</dbReference>
<evidence type="ECO:0000256" key="4">
    <source>
        <dbReference type="ARBA" id="ARBA00022884"/>
    </source>
</evidence>
<dbReference type="PANTHER" id="PTHR19836:SF19">
    <property type="entry name" value="SMALL RIBOSOMAL SUBUNIT PROTEIN US14M"/>
    <property type="match status" value="1"/>
</dbReference>
<dbReference type="GO" id="GO:0008270">
    <property type="term" value="F:zinc ion binding"/>
    <property type="evidence" value="ECO:0007669"/>
    <property type="project" value="UniProtKB-UniRule"/>
</dbReference>
<evidence type="ECO:0000256" key="3">
    <source>
        <dbReference type="ARBA" id="ARBA00022833"/>
    </source>
</evidence>
<keyword evidence="1 9" id="KW-0479">Metal-binding</keyword>
<dbReference type="EMBL" id="CP041186">
    <property type="protein sequence ID" value="QDG52649.1"/>
    <property type="molecule type" value="Genomic_DNA"/>
</dbReference>
<feature type="binding site" evidence="9">
    <location>
        <position position="27"/>
    </location>
    <ligand>
        <name>Zn(2+)</name>
        <dbReference type="ChEBI" id="CHEBI:29105"/>
    </ligand>
</feature>
<dbReference type="InterPro" id="IPR043140">
    <property type="entry name" value="Ribosomal_uS14_sf"/>
</dbReference>
<dbReference type="InterPro" id="IPR018271">
    <property type="entry name" value="Ribosomal_uS14_CS"/>
</dbReference>
<reference evidence="10 11" key="1">
    <citation type="submission" date="2019-06" db="EMBL/GenBank/DDBJ databases">
        <title>Persicimonas caeni gen. nov., sp. nov., a predatory bacterium isolated from solar saltern.</title>
        <authorList>
            <person name="Wang S."/>
        </authorList>
    </citation>
    <scope>NUCLEOTIDE SEQUENCE [LARGE SCALE GENOMIC DNA]</scope>
    <source>
        <strain evidence="10 11">YN101</strain>
    </source>
</reference>
<evidence type="ECO:0000256" key="5">
    <source>
        <dbReference type="ARBA" id="ARBA00022980"/>
    </source>
</evidence>
<feature type="binding site" evidence="9">
    <location>
        <position position="40"/>
    </location>
    <ligand>
        <name>Zn(2+)</name>
        <dbReference type="ChEBI" id="CHEBI:29105"/>
    </ligand>
</feature>
<keyword evidence="3 9" id="KW-0862">Zinc</keyword>
<dbReference type="PANTHER" id="PTHR19836">
    <property type="entry name" value="30S RIBOSOMAL PROTEIN S14"/>
    <property type="match status" value="1"/>
</dbReference>
<evidence type="ECO:0000256" key="2">
    <source>
        <dbReference type="ARBA" id="ARBA00022730"/>
    </source>
</evidence>
<evidence type="ECO:0000256" key="9">
    <source>
        <dbReference type="HAMAP-Rule" id="MF_01364"/>
    </source>
</evidence>
<comment type="similarity">
    <text evidence="8 9">Belongs to the universal ribosomal protein uS14 family. Zinc-binding uS14 subfamily.</text>
</comment>
<dbReference type="PROSITE" id="PS00527">
    <property type="entry name" value="RIBOSOMAL_S14"/>
    <property type="match status" value="1"/>
</dbReference>